<proteinExistence type="predicted"/>
<keyword evidence="5" id="KW-1185">Reference proteome</keyword>
<evidence type="ECO:0000313" key="5">
    <source>
        <dbReference type="Proteomes" id="UP000041254"/>
    </source>
</evidence>
<dbReference type="InParanoid" id="A0A0G4GX11"/>
<evidence type="ECO:0000256" key="1">
    <source>
        <dbReference type="SAM" id="MobiDB-lite"/>
    </source>
</evidence>
<feature type="region of interest" description="Disordered" evidence="1">
    <location>
        <begin position="192"/>
        <end position="215"/>
    </location>
</feature>
<dbReference type="PANTHER" id="PTHR34202">
    <property type="entry name" value="UPF0548 PROTEIN"/>
    <property type="match status" value="1"/>
</dbReference>
<dbReference type="InterPro" id="IPR018960">
    <property type="entry name" value="DUF1990"/>
</dbReference>
<accession>A0A0G4GX11</accession>
<feature type="domain" description="DUF1990" evidence="3">
    <location>
        <begin position="217"/>
        <end position="255"/>
    </location>
</feature>
<keyword evidence="2" id="KW-0732">Signal</keyword>
<dbReference type="VEuPathDB" id="CryptoDB:Vbra_18953"/>
<name>A0A0G4GX11_VITBC</name>
<evidence type="ECO:0000256" key="2">
    <source>
        <dbReference type="SAM" id="SignalP"/>
    </source>
</evidence>
<dbReference type="AlphaFoldDB" id="A0A0G4GX11"/>
<dbReference type="Proteomes" id="UP000041254">
    <property type="component" value="Unassembled WGS sequence"/>
</dbReference>
<dbReference type="EMBL" id="CDMY01000850">
    <property type="protein sequence ID" value="CEM35385.1"/>
    <property type="molecule type" value="Genomic_DNA"/>
</dbReference>
<evidence type="ECO:0000259" key="3">
    <source>
        <dbReference type="Pfam" id="PF09348"/>
    </source>
</evidence>
<feature type="chain" id="PRO_5005191130" description="DUF1990 domain-containing protein" evidence="2">
    <location>
        <begin position="21"/>
        <end position="271"/>
    </location>
</feature>
<dbReference type="PANTHER" id="PTHR34202:SF1">
    <property type="entry name" value="UPF0548 PROTEIN"/>
    <property type="match status" value="1"/>
</dbReference>
<feature type="signal peptide" evidence="2">
    <location>
        <begin position="1"/>
        <end position="20"/>
    </location>
</feature>
<sequence length="271" mass="29670">MLIVALLNLCILVSPHASTAASGVRPSASIPMLKVGQRHSDDAIFDALGTIKGRPPNHPFVRGTLLRYPTSSMAPSSYMVNHKRFLIGHGEKAYHFASRALLSWQLINESLEWIRIDRRGEAVTTCAKAYGVSAINPCLYQYELIDQRAARPSGREVVYTAVGYSTVKGHLLAGEERFTVAWNQTPRKGGPVSRIFGLRKQRPANDSDSEGDGIESEKDGVWFEVYSYSRPSGVLGRLAAVAVRPLQRRFAADLAAKMPAYVAKAVKEGGD</sequence>
<gene>
    <name evidence="4" type="ORF">Vbra_18953</name>
</gene>
<dbReference type="OrthoDB" id="46304at2759"/>
<protein>
    <recommendedName>
        <fullName evidence="3">DUF1990 domain-containing protein</fullName>
    </recommendedName>
</protein>
<evidence type="ECO:0000313" key="4">
    <source>
        <dbReference type="EMBL" id="CEM35385.1"/>
    </source>
</evidence>
<feature type="domain" description="DUF1990" evidence="3">
    <location>
        <begin position="73"/>
        <end position="185"/>
    </location>
</feature>
<organism evidence="4 5">
    <name type="scientific">Vitrella brassicaformis (strain CCMP3155)</name>
    <dbReference type="NCBI Taxonomy" id="1169540"/>
    <lineage>
        <taxon>Eukaryota</taxon>
        <taxon>Sar</taxon>
        <taxon>Alveolata</taxon>
        <taxon>Colpodellida</taxon>
        <taxon>Vitrellaceae</taxon>
        <taxon>Vitrella</taxon>
    </lineage>
</organism>
<reference evidence="4 5" key="1">
    <citation type="submission" date="2014-11" db="EMBL/GenBank/DDBJ databases">
        <authorList>
            <person name="Zhu J."/>
            <person name="Qi W."/>
            <person name="Song R."/>
        </authorList>
    </citation>
    <scope>NUCLEOTIDE SEQUENCE [LARGE SCALE GENOMIC DNA]</scope>
</reference>
<dbReference type="Pfam" id="PF09348">
    <property type="entry name" value="DUF1990"/>
    <property type="match status" value="2"/>
</dbReference>